<dbReference type="GO" id="GO:0036199">
    <property type="term" value="F:cholest-4-en-3-one 26-monooxygenase activity"/>
    <property type="evidence" value="ECO:0007669"/>
    <property type="project" value="TreeGrafter"/>
</dbReference>
<dbReference type="GO" id="GO:0008395">
    <property type="term" value="F:steroid hydroxylase activity"/>
    <property type="evidence" value="ECO:0007669"/>
    <property type="project" value="TreeGrafter"/>
</dbReference>
<keyword evidence="5" id="KW-0408">Iron</keyword>
<dbReference type="EMBL" id="CAFBMH010000048">
    <property type="protein sequence ID" value="CAB4910135.1"/>
    <property type="molecule type" value="Genomic_DNA"/>
</dbReference>
<keyword evidence="3" id="KW-0479">Metal-binding</keyword>
<evidence type="ECO:0000256" key="3">
    <source>
        <dbReference type="ARBA" id="ARBA00022723"/>
    </source>
</evidence>
<dbReference type="SUPFAM" id="SSF48264">
    <property type="entry name" value="Cytochrome P450"/>
    <property type="match status" value="1"/>
</dbReference>
<sequence length="428" mass="47644">MSQVTESGPSHEVAIDPLDLVAPDRYGRSGAPHDVWTTLRAESPVHWCEPAGFETFWAVTKHADIMEVAGQPEVYSNAHGIVVLNDEQVAANLEGGNPLRDMRTIIEMDPPTHRLYRKVASGFFTPKGIDQLDEIVASSARALVDALGDEGECDFIERIAQRHPLRVLATILGIDRDDEERVLELTQQLFAGDDPDIQRESTSRTEAAKELGTEFYILFDRIINDRRAHPRDDLASLLANAMLPGGEALGPLETFGYYLIVFSAGHDTTRNALSGALAAFVDHPDQLALVGAHPELARCAVEEIVRWTTPVNYMKRTALQDTELRGRQVREGERLTLFYASANRDEDVFDEPFRFDVTRQPNRHLGFGWAEHFCLGAHLARASMHALVQELASRVELLEYAGAPTQTASSFVVGLKTLPVRYRIRPAR</sequence>
<dbReference type="PANTHER" id="PTHR46696:SF4">
    <property type="entry name" value="BIOTIN BIOSYNTHESIS CYTOCHROME P450"/>
    <property type="match status" value="1"/>
</dbReference>
<evidence type="ECO:0000256" key="5">
    <source>
        <dbReference type="ARBA" id="ARBA00023004"/>
    </source>
</evidence>
<dbReference type="EMBL" id="CAEZYR010000002">
    <property type="protein sequence ID" value="CAB4724931.1"/>
    <property type="molecule type" value="Genomic_DNA"/>
</dbReference>
<keyword evidence="2" id="KW-0349">Heme</keyword>
<proteinExistence type="inferred from homology"/>
<gene>
    <name evidence="7" type="ORF">UFOPK2754_00068</name>
    <name evidence="8" type="ORF">UFOPK3139_00399</name>
    <name evidence="9" type="ORF">UFOPK3543_01442</name>
    <name evidence="10" type="ORF">UFOPK3967_00313</name>
</gene>
<dbReference type="InterPro" id="IPR002397">
    <property type="entry name" value="Cyt_P450_B"/>
</dbReference>
<dbReference type="Pfam" id="PF00067">
    <property type="entry name" value="p450"/>
    <property type="match status" value="1"/>
</dbReference>
<protein>
    <submittedName>
        <fullName evidence="10">Unannotated protein</fullName>
    </submittedName>
</protein>
<dbReference type="GO" id="GO:0020037">
    <property type="term" value="F:heme binding"/>
    <property type="evidence" value="ECO:0007669"/>
    <property type="project" value="InterPro"/>
</dbReference>
<dbReference type="PRINTS" id="PR00359">
    <property type="entry name" value="BP450"/>
</dbReference>
<dbReference type="GO" id="GO:0006707">
    <property type="term" value="P:cholesterol catabolic process"/>
    <property type="evidence" value="ECO:0007669"/>
    <property type="project" value="TreeGrafter"/>
</dbReference>
<dbReference type="PANTHER" id="PTHR46696">
    <property type="entry name" value="P450, PUTATIVE (EUROFUNG)-RELATED"/>
    <property type="match status" value="1"/>
</dbReference>
<accession>A0A6J7MHM8</accession>
<dbReference type="CDD" id="cd11033">
    <property type="entry name" value="CYP142-like"/>
    <property type="match status" value="1"/>
</dbReference>
<name>A0A6J7MHM8_9ZZZZ</name>
<evidence type="ECO:0000256" key="4">
    <source>
        <dbReference type="ARBA" id="ARBA00023002"/>
    </source>
</evidence>
<comment type="similarity">
    <text evidence="1">Belongs to the cytochrome P450 family.</text>
</comment>
<dbReference type="Gene3D" id="1.10.630.10">
    <property type="entry name" value="Cytochrome P450"/>
    <property type="match status" value="1"/>
</dbReference>
<dbReference type="FunFam" id="1.10.630.10:FF:000018">
    <property type="entry name" value="Cytochrome P450 monooxygenase"/>
    <property type="match status" value="1"/>
</dbReference>
<dbReference type="EMBL" id="CAFABA010000010">
    <property type="protein sequence ID" value="CAB4816593.1"/>
    <property type="molecule type" value="Genomic_DNA"/>
</dbReference>
<dbReference type="InterPro" id="IPR001128">
    <property type="entry name" value="Cyt_P450"/>
</dbReference>
<evidence type="ECO:0000313" key="8">
    <source>
        <dbReference type="EMBL" id="CAB4816593.1"/>
    </source>
</evidence>
<dbReference type="AlphaFoldDB" id="A0A6J7MHM8"/>
<reference evidence="10" key="1">
    <citation type="submission" date="2020-05" db="EMBL/GenBank/DDBJ databases">
        <authorList>
            <person name="Chiriac C."/>
            <person name="Salcher M."/>
            <person name="Ghai R."/>
            <person name="Kavagutti S V."/>
        </authorList>
    </citation>
    <scope>NUCLEOTIDE SEQUENCE</scope>
</reference>
<evidence type="ECO:0000313" key="7">
    <source>
        <dbReference type="EMBL" id="CAB4724931.1"/>
    </source>
</evidence>
<evidence type="ECO:0000313" key="10">
    <source>
        <dbReference type="EMBL" id="CAB4980227.1"/>
    </source>
</evidence>
<keyword evidence="4" id="KW-0560">Oxidoreductase</keyword>
<keyword evidence="6" id="KW-0503">Monooxygenase</keyword>
<evidence type="ECO:0000256" key="2">
    <source>
        <dbReference type="ARBA" id="ARBA00022617"/>
    </source>
</evidence>
<evidence type="ECO:0000256" key="6">
    <source>
        <dbReference type="ARBA" id="ARBA00023033"/>
    </source>
</evidence>
<evidence type="ECO:0000313" key="9">
    <source>
        <dbReference type="EMBL" id="CAB4910135.1"/>
    </source>
</evidence>
<organism evidence="10">
    <name type="scientific">freshwater metagenome</name>
    <dbReference type="NCBI Taxonomy" id="449393"/>
    <lineage>
        <taxon>unclassified sequences</taxon>
        <taxon>metagenomes</taxon>
        <taxon>ecological metagenomes</taxon>
    </lineage>
</organism>
<dbReference type="GO" id="GO:0005506">
    <property type="term" value="F:iron ion binding"/>
    <property type="evidence" value="ECO:0007669"/>
    <property type="project" value="InterPro"/>
</dbReference>
<evidence type="ECO:0000256" key="1">
    <source>
        <dbReference type="ARBA" id="ARBA00010617"/>
    </source>
</evidence>
<dbReference type="InterPro" id="IPR036396">
    <property type="entry name" value="Cyt_P450_sf"/>
</dbReference>
<dbReference type="EMBL" id="CAFBOS010000011">
    <property type="protein sequence ID" value="CAB4980227.1"/>
    <property type="molecule type" value="Genomic_DNA"/>
</dbReference>